<dbReference type="PROSITE" id="PS51192">
    <property type="entry name" value="HELICASE_ATP_BIND_1"/>
    <property type="match status" value="1"/>
</dbReference>
<dbReference type="SUPFAM" id="SSF52540">
    <property type="entry name" value="P-loop containing nucleoside triphosphate hydrolases"/>
    <property type="match status" value="1"/>
</dbReference>
<evidence type="ECO:0000256" key="4">
    <source>
        <dbReference type="ARBA" id="ARBA00022806"/>
    </source>
</evidence>
<dbReference type="Pfam" id="PF21010">
    <property type="entry name" value="HA2_C"/>
    <property type="match status" value="1"/>
</dbReference>
<dbReference type="GO" id="GO:0003725">
    <property type="term" value="F:double-stranded RNA binding"/>
    <property type="evidence" value="ECO:0007669"/>
    <property type="project" value="TreeGrafter"/>
</dbReference>
<evidence type="ECO:0000313" key="9">
    <source>
        <dbReference type="EMBL" id="PNF25969.1"/>
    </source>
</evidence>
<dbReference type="GO" id="GO:0045943">
    <property type="term" value="P:positive regulation of transcription by RNA polymerase I"/>
    <property type="evidence" value="ECO:0007669"/>
    <property type="project" value="TreeGrafter"/>
</dbReference>
<organism evidence="9 10">
    <name type="scientific">Cryptotermes secundus</name>
    <dbReference type="NCBI Taxonomy" id="105785"/>
    <lineage>
        <taxon>Eukaryota</taxon>
        <taxon>Metazoa</taxon>
        <taxon>Ecdysozoa</taxon>
        <taxon>Arthropoda</taxon>
        <taxon>Hexapoda</taxon>
        <taxon>Insecta</taxon>
        <taxon>Pterygota</taxon>
        <taxon>Neoptera</taxon>
        <taxon>Polyneoptera</taxon>
        <taxon>Dictyoptera</taxon>
        <taxon>Blattodea</taxon>
        <taxon>Blattoidea</taxon>
        <taxon>Termitoidae</taxon>
        <taxon>Kalotermitidae</taxon>
        <taxon>Cryptotermitinae</taxon>
        <taxon>Cryptotermes</taxon>
    </lineage>
</organism>
<feature type="domain" description="Helicase C-terminal" evidence="8">
    <location>
        <begin position="261"/>
        <end position="434"/>
    </location>
</feature>
<dbReference type="InterPro" id="IPR002464">
    <property type="entry name" value="DNA/RNA_helicase_DEAH_CS"/>
</dbReference>
<dbReference type="PROSITE" id="PS51194">
    <property type="entry name" value="HELICASE_CTER"/>
    <property type="match status" value="1"/>
</dbReference>
<dbReference type="EMBL" id="NEVH01016296">
    <property type="protein sequence ID" value="PNF25969.1"/>
    <property type="molecule type" value="Genomic_DNA"/>
</dbReference>
<dbReference type="Gene3D" id="3.40.50.300">
    <property type="entry name" value="P-loop containing nucleotide triphosphate hydrolases"/>
    <property type="match status" value="2"/>
</dbReference>
<dbReference type="InterPro" id="IPR027417">
    <property type="entry name" value="P-loop_NTPase"/>
</dbReference>
<evidence type="ECO:0000259" key="8">
    <source>
        <dbReference type="PROSITE" id="PS51194"/>
    </source>
</evidence>
<comment type="catalytic activity">
    <reaction evidence="6">
        <text>ATP + H2O = ADP + phosphate + H(+)</text>
        <dbReference type="Rhea" id="RHEA:13065"/>
        <dbReference type="ChEBI" id="CHEBI:15377"/>
        <dbReference type="ChEBI" id="CHEBI:15378"/>
        <dbReference type="ChEBI" id="CHEBI:30616"/>
        <dbReference type="ChEBI" id="CHEBI:43474"/>
        <dbReference type="ChEBI" id="CHEBI:456216"/>
        <dbReference type="EC" id="3.6.4.13"/>
    </reaction>
</comment>
<dbReference type="InParanoid" id="A0A2J7QBM3"/>
<dbReference type="CDD" id="cd18791">
    <property type="entry name" value="SF2_C_RHA"/>
    <property type="match status" value="1"/>
</dbReference>
<dbReference type="Pfam" id="PF00271">
    <property type="entry name" value="Helicase_C"/>
    <property type="match status" value="1"/>
</dbReference>
<dbReference type="GO" id="GO:0005730">
    <property type="term" value="C:nucleolus"/>
    <property type="evidence" value="ECO:0007669"/>
    <property type="project" value="TreeGrafter"/>
</dbReference>
<dbReference type="InterPro" id="IPR011709">
    <property type="entry name" value="DEAD-box_helicase_OB_fold"/>
</dbReference>
<evidence type="ECO:0000313" key="10">
    <source>
        <dbReference type="Proteomes" id="UP000235965"/>
    </source>
</evidence>
<dbReference type="PROSITE" id="PS00690">
    <property type="entry name" value="DEAH_ATP_HELICASE"/>
    <property type="match status" value="1"/>
</dbReference>
<dbReference type="AlphaFoldDB" id="A0A2J7QBM3"/>
<dbReference type="Proteomes" id="UP000235965">
    <property type="component" value="Unassembled WGS sequence"/>
</dbReference>
<reference evidence="9 10" key="1">
    <citation type="submission" date="2017-12" db="EMBL/GenBank/DDBJ databases">
        <title>Hemimetabolous genomes reveal molecular basis of termite eusociality.</title>
        <authorList>
            <person name="Harrison M.C."/>
            <person name="Jongepier E."/>
            <person name="Robertson H.M."/>
            <person name="Arning N."/>
            <person name="Bitard-Feildel T."/>
            <person name="Chao H."/>
            <person name="Childers C.P."/>
            <person name="Dinh H."/>
            <person name="Doddapaneni H."/>
            <person name="Dugan S."/>
            <person name="Gowin J."/>
            <person name="Greiner C."/>
            <person name="Han Y."/>
            <person name="Hu H."/>
            <person name="Hughes D.S.T."/>
            <person name="Huylmans A.-K."/>
            <person name="Kemena C."/>
            <person name="Kremer L.P.M."/>
            <person name="Lee S.L."/>
            <person name="Lopez-Ezquerra A."/>
            <person name="Mallet L."/>
            <person name="Monroy-Kuhn J.M."/>
            <person name="Moser A."/>
            <person name="Murali S.C."/>
            <person name="Muzny D.M."/>
            <person name="Otani S."/>
            <person name="Piulachs M.-D."/>
            <person name="Poelchau M."/>
            <person name="Qu J."/>
            <person name="Schaub F."/>
            <person name="Wada-Katsumata A."/>
            <person name="Worley K.C."/>
            <person name="Xie Q."/>
            <person name="Ylla G."/>
            <person name="Poulsen M."/>
            <person name="Gibbs R.A."/>
            <person name="Schal C."/>
            <person name="Richards S."/>
            <person name="Belles X."/>
            <person name="Korb J."/>
            <person name="Bornberg-Bauer E."/>
        </authorList>
    </citation>
    <scope>NUCLEOTIDE SEQUENCE [LARGE SCALE GENOMIC DNA]</scope>
    <source>
        <tissue evidence="9">Whole body</tissue>
    </source>
</reference>
<gene>
    <name evidence="9" type="primary">DHX33</name>
    <name evidence="9" type="ORF">B7P43_G06360</name>
</gene>
<dbReference type="Pfam" id="PF04408">
    <property type="entry name" value="WHD_HA2"/>
    <property type="match status" value="1"/>
</dbReference>
<dbReference type="Gene3D" id="1.20.120.1080">
    <property type="match status" value="1"/>
</dbReference>
<dbReference type="SMART" id="SM00490">
    <property type="entry name" value="HELICc"/>
    <property type="match status" value="1"/>
</dbReference>
<accession>A0A2J7QBM3</accession>
<dbReference type="InterPro" id="IPR014001">
    <property type="entry name" value="Helicase_ATP-bd"/>
</dbReference>
<dbReference type="STRING" id="105785.A0A2J7QBM3"/>
<dbReference type="FunFam" id="3.40.50.300:FF:003497">
    <property type="entry name" value="Pre-mRNA-splicing factor ATP-dependent RNA helicase PRP16"/>
    <property type="match status" value="1"/>
</dbReference>
<dbReference type="OrthoDB" id="10253254at2759"/>
<dbReference type="FunCoup" id="A0A2J7QBM3">
    <property type="interactions" value="452"/>
</dbReference>
<keyword evidence="3" id="KW-0378">Hydrolase</keyword>
<feature type="domain" description="Helicase ATP-binding" evidence="7">
    <location>
        <begin position="68"/>
        <end position="236"/>
    </location>
</feature>
<comment type="caution">
    <text evidence="9">The sequence shown here is derived from an EMBL/GenBank/DDBJ whole genome shotgun (WGS) entry which is preliminary data.</text>
</comment>
<dbReference type="CDD" id="cd17978">
    <property type="entry name" value="DEXHc_DHX33"/>
    <property type="match status" value="1"/>
</dbReference>
<protein>
    <recommendedName>
        <fullName evidence="1">RNA helicase</fullName>
        <ecNumber evidence="1">3.6.4.13</ecNumber>
    </recommendedName>
</protein>
<dbReference type="Pfam" id="PF07717">
    <property type="entry name" value="OB_NTP_bind"/>
    <property type="match status" value="1"/>
</dbReference>
<dbReference type="GO" id="GO:0003724">
    <property type="term" value="F:RNA helicase activity"/>
    <property type="evidence" value="ECO:0007669"/>
    <property type="project" value="UniProtKB-EC"/>
</dbReference>
<dbReference type="PANTHER" id="PTHR18934">
    <property type="entry name" value="ATP-DEPENDENT RNA HELICASE"/>
    <property type="match status" value="1"/>
</dbReference>
<dbReference type="InterPro" id="IPR001650">
    <property type="entry name" value="Helicase_C-like"/>
</dbReference>
<dbReference type="InterPro" id="IPR011545">
    <property type="entry name" value="DEAD/DEAH_box_helicase_dom"/>
</dbReference>
<keyword evidence="10" id="KW-1185">Reference proteome</keyword>
<dbReference type="SMART" id="SM00847">
    <property type="entry name" value="HA2"/>
    <property type="match status" value="1"/>
</dbReference>
<sequence length="690" mass="77892">MDSKYNLVGGKSCPKFPTKKPATVVNFGSSTKKARLDQRPTEVTKLGPGTLLQQRKSLPVYGVRNRLISEIQKHSTVIIIGETGSGKTTQIPQFMHEVRLDKNGIIGITQPRRVAAITLSQRVSQEMNTDCGAIVGYTVRFEDVTSECTKLKYLTDGMLLREAMLDTLLMSYSIIVLDEAHERTVHTDVLFGIVKQAQALRDEKLLKPLKIVVMSATMDVDHFSDYFGSVPILYLEGRQHPIQVFHALHRQDDYVFSCLVTIFQIHQDAPANQDILVFLTGQEEIEAMARSIRLIVKDLDGKCPCLKVYPLYSSLPSHQQLDVFRPTPQGMRKVILSTNIAETSVTISGIKYVIDSGMVKVRTHHPGTGLDVLKVQRISQAQAWQRTGRAGRESSGFCYRVYTFQEFDAMLKNSIPEIQRCNLTNVVLQLLALEIDPLTFNFLDKPPKELVNGALQQLKQLGAIDTVEGTKLTEMGHQMALFPLDPRFSKILLSAKDYGCLEEILSIVALLSSESVFVIPPSKREKAVAAHTKFFSSSGDHITLLNIYRSFSAVTQKKQWCHENFLNMRNLQYASEVRSQLAELCQRCKMQMSSCNQNVDQVRKCLVTGLFMNIAELQRERQYLTVESRQIVAIHPSSVLYSLHPHCVLFTEVIQTGSCYLRQVSQVDPEWLRDIVPEYVQQHRLLTLVS</sequence>
<keyword evidence="4 9" id="KW-0347">Helicase</keyword>
<evidence type="ECO:0000259" key="7">
    <source>
        <dbReference type="PROSITE" id="PS51192"/>
    </source>
</evidence>
<name>A0A2J7QBM3_9NEOP</name>
<dbReference type="EC" id="3.6.4.13" evidence="1"/>
<dbReference type="Pfam" id="PF00270">
    <property type="entry name" value="DEAD"/>
    <property type="match status" value="1"/>
</dbReference>
<dbReference type="GO" id="GO:0016787">
    <property type="term" value="F:hydrolase activity"/>
    <property type="evidence" value="ECO:0007669"/>
    <property type="project" value="UniProtKB-KW"/>
</dbReference>
<evidence type="ECO:0000256" key="3">
    <source>
        <dbReference type="ARBA" id="ARBA00022801"/>
    </source>
</evidence>
<dbReference type="SMART" id="SM00487">
    <property type="entry name" value="DEXDc"/>
    <property type="match status" value="1"/>
</dbReference>
<evidence type="ECO:0000256" key="5">
    <source>
        <dbReference type="ARBA" id="ARBA00022840"/>
    </source>
</evidence>
<evidence type="ECO:0000256" key="2">
    <source>
        <dbReference type="ARBA" id="ARBA00022741"/>
    </source>
</evidence>
<dbReference type="InterPro" id="IPR048333">
    <property type="entry name" value="HA2_WH"/>
</dbReference>
<evidence type="ECO:0000256" key="6">
    <source>
        <dbReference type="ARBA" id="ARBA00047984"/>
    </source>
</evidence>
<dbReference type="InterPro" id="IPR007502">
    <property type="entry name" value="Helicase-assoc_dom"/>
</dbReference>
<proteinExistence type="predicted"/>
<dbReference type="FunFam" id="3.40.50.300:FF:000750">
    <property type="entry name" value="Putative ATP-dependent RNA helicase DHX33"/>
    <property type="match status" value="1"/>
</dbReference>
<dbReference type="GO" id="GO:0005524">
    <property type="term" value="F:ATP binding"/>
    <property type="evidence" value="ECO:0007669"/>
    <property type="project" value="UniProtKB-KW"/>
</dbReference>
<evidence type="ECO:0000256" key="1">
    <source>
        <dbReference type="ARBA" id="ARBA00012552"/>
    </source>
</evidence>
<keyword evidence="2" id="KW-0547">Nucleotide-binding</keyword>
<keyword evidence="5" id="KW-0067">ATP-binding</keyword>
<dbReference type="PANTHER" id="PTHR18934:SF118">
    <property type="entry name" value="ATP-DEPENDENT RNA HELICASE DHX33"/>
    <property type="match status" value="1"/>
</dbReference>